<evidence type="ECO:0000259" key="2">
    <source>
        <dbReference type="PROSITE" id="PS50030"/>
    </source>
</evidence>
<feature type="compositionally biased region" description="Polar residues" evidence="1">
    <location>
        <begin position="328"/>
        <end position="347"/>
    </location>
</feature>
<name>A0ABR2AKC2_9ROSI</name>
<dbReference type="PANTHER" id="PTHR35294:SF1">
    <property type="entry name" value="OS05G0409000 PROTEIN"/>
    <property type="match status" value="1"/>
</dbReference>
<keyword evidence="4" id="KW-1185">Reference proteome</keyword>
<feature type="region of interest" description="Disordered" evidence="1">
    <location>
        <begin position="534"/>
        <end position="560"/>
    </location>
</feature>
<evidence type="ECO:0000313" key="4">
    <source>
        <dbReference type="Proteomes" id="UP001472677"/>
    </source>
</evidence>
<comment type="caution">
    <text evidence="3">The sequence shown here is derived from an EMBL/GenBank/DDBJ whole genome shotgun (WGS) entry which is preliminary data.</text>
</comment>
<dbReference type="SUPFAM" id="SSF46934">
    <property type="entry name" value="UBA-like"/>
    <property type="match status" value="1"/>
</dbReference>
<accession>A0ABR2AKC2</accession>
<dbReference type="InterPro" id="IPR015940">
    <property type="entry name" value="UBA"/>
</dbReference>
<sequence>MGFRYKRFGPRNTHPPPPLFISSHPSLSTFDLSISIVRSIFPLPFNPGVYLATTMSPASKSKSKDKKSNKESQKALSGPANAVSGVPSSAYNPLLGTFHTIETVPSSSASPLQSNGRFRNIDETEDHLGGSLGAGLEYDSISNNGSWSGESEEHKEKAPNLPVRQEIIPGADNDKREKNRQKNERKHQRQKERRAQELHERCSGYLMSRKLEALAQQLVAMGFSHDRATMALIFNEGKVEESVAWLFEGSEEEAVKYKESTIGGGNLKIDISEEVARIADMEIRYTCTKQEVERAVVSAEGDLEKAAESLRSLKQDPPVPPKPEETSDPPTASTNKVSVAASQNISIRPQPKPNLCTATPQRRDEKDFNYAKATVTVGSSSELVSKSFQPLKRIQPKLECAKPQQIAVPAEKRWPSSGSNPSVSYSLAPLQTSPPAKTESFNVAFESDFKKFQPSIREPVIVMQRPQSVNTKQVPATSISSSPPGSIPFMYPTSSVEITKSNGFTPHIASARSHSSNNLSSNQMHHQLYYPQQQHFTGSSSPGDSPGTSRGNGLWSRTGASPTLAAASSLGLFAGSGSTNSSGASSPVDWSSGSSMAQLDYTNIDWSLDRGLSSSPRPGGIWLGPTSPLKSAHMYYPNANGLSVKPAMRLTPNGGGVPIAGLQDGGVANIESSPSAGSHEWTSPFEGKDLFSLPRQYVSSPTL</sequence>
<dbReference type="Proteomes" id="UP001472677">
    <property type="component" value="Unassembled WGS sequence"/>
</dbReference>
<evidence type="ECO:0000256" key="1">
    <source>
        <dbReference type="SAM" id="MobiDB-lite"/>
    </source>
</evidence>
<evidence type="ECO:0000313" key="3">
    <source>
        <dbReference type="EMBL" id="KAK8493515.1"/>
    </source>
</evidence>
<organism evidence="3 4">
    <name type="scientific">Hibiscus sabdariffa</name>
    <name type="common">roselle</name>
    <dbReference type="NCBI Taxonomy" id="183260"/>
    <lineage>
        <taxon>Eukaryota</taxon>
        <taxon>Viridiplantae</taxon>
        <taxon>Streptophyta</taxon>
        <taxon>Embryophyta</taxon>
        <taxon>Tracheophyta</taxon>
        <taxon>Spermatophyta</taxon>
        <taxon>Magnoliopsida</taxon>
        <taxon>eudicotyledons</taxon>
        <taxon>Gunneridae</taxon>
        <taxon>Pentapetalae</taxon>
        <taxon>rosids</taxon>
        <taxon>malvids</taxon>
        <taxon>Malvales</taxon>
        <taxon>Malvaceae</taxon>
        <taxon>Malvoideae</taxon>
        <taxon>Hibiscus</taxon>
    </lineage>
</organism>
<dbReference type="Gene3D" id="1.10.8.10">
    <property type="entry name" value="DNA helicase RuvA subunit, C-terminal domain"/>
    <property type="match status" value="1"/>
</dbReference>
<feature type="domain" description="UBA" evidence="2">
    <location>
        <begin position="197"/>
        <end position="249"/>
    </location>
</feature>
<dbReference type="Pfam" id="PF22562">
    <property type="entry name" value="UBA_7"/>
    <property type="match status" value="1"/>
</dbReference>
<feature type="compositionally biased region" description="Low complexity" evidence="1">
    <location>
        <begin position="537"/>
        <end position="551"/>
    </location>
</feature>
<feature type="region of interest" description="Disordered" evidence="1">
    <location>
        <begin position="310"/>
        <end position="363"/>
    </location>
</feature>
<feature type="region of interest" description="Disordered" evidence="1">
    <location>
        <begin position="143"/>
        <end position="198"/>
    </location>
</feature>
<proteinExistence type="predicted"/>
<gene>
    <name evidence="3" type="ORF">V6N12_024900</name>
</gene>
<protein>
    <recommendedName>
        <fullName evidence="2">UBA domain-containing protein</fullName>
    </recommendedName>
</protein>
<dbReference type="PROSITE" id="PS50030">
    <property type="entry name" value="UBA"/>
    <property type="match status" value="1"/>
</dbReference>
<dbReference type="EMBL" id="JBBPBM010000618">
    <property type="protein sequence ID" value="KAK8493515.1"/>
    <property type="molecule type" value="Genomic_DNA"/>
</dbReference>
<feature type="region of interest" description="Disordered" evidence="1">
    <location>
        <begin position="666"/>
        <end position="686"/>
    </location>
</feature>
<feature type="compositionally biased region" description="Basic and acidic residues" evidence="1">
    <location>
        <begin position="172"/>
        <end position="182"/>
    </location>
</feature>
<feature type="region of interest" description="Disordered" evidence="1">
    <location>
        <begin position="56"/>
        <end position="87"/>
    </location>
</feature>
<dbReference type="InterPro" id="IPR009060">
    <property type="entry name" value="UBA-like_sf"/>
</dbReference>
<feature type="compositionally biased region" description="Basic residues" evidence="1">
    <location>
        <begin position="183"/>
        <end position="192"/>
    </location>
</feature>
<feature type="region of interest" description="Disordered" evidence="1">
    <location>
        <begin position="1"/>
        <end position="20"/>
    </location>
</feature>
<dbReference type="SMART" id="SM00165">
    <property type="entry name" value="UBA"/>
    <property type="match status" value="2"/>
</dbReference>
<dbReference type="PANTHER" id="PTHR35294">
    <property type="entry name" value="UBIQUITIN-ASSOCIATED/TRANSLATION ELONGATION FACTOR EF1B PROTEIN"/>
    <property type="match status" value="1"/>
</dbReference>
<reference evidence="3 4" key="1">
    <citation type="journal article" date="2024" name="G3 (Bethesda)">
        <title>Genome assembly of Hibiscus sabdariffa L. provides insights into metabolisms of medicinal natural products.</title>
        <authorList>
            <person name="Kim T."/>
        </authorList>
    </citation>
    <scope>NUCLEOTIDE SEQUENCE [LARGE SCALE GENOMIC DNA]</scope>
    <source>
        <strain evidence="3">TK-2024</strain>
        <tissue evidence="3">Old leaves</tissue>
    </source>
</reference>